<sequence>MRIRRRPPGQPLAYLLPSDPSAAPQSPPRASSIDRQERPPPPPGGKQGEGELHLHPATNDSPAPADLEDGRSRSSALRRPALLPQLQEQDDAVEQRSRCGGLGAQQRQRQGPSDGRSSLDNGRDCHVPEPVTIQAGERRLSNGVGAAAVATTTTATAGAKATRQQQEAKQDTGGGARRAARGPAGALMEGSRCSRKNGRGWRCSQPTLVGYALCQYHLGKGRMRSGSAATGGRGPGQLGRTEHAKKTSAAAPKADVPLPLPPPSVQRC</sequence>
<feature type="region of interest" description="Disordered" evidence="3">
    <location>
        <begin position="1"/>
        <end position="128"/>
    </location>
</feature>
<organism evidence="5">
    <name type="scientific">Zea mays</name>
    <name type="common">Maize</name>
    <dbReference type="NCBI Taxonomy" id="4577"/>
    <lineage>
        <taxon>Eukaryota</taxon>
        <taxon>Viridiplantae</taxon>
        <taxon>Streptophyta</taxon>
        <taxon>Embryophyta</taxon>
        <taxon>Tracheophyta</taxon>
        <taxon>Spermatophyta</taxon>
        <taxon>Magnoliopsida</taxon>
        <taxon>Liliopsida</taxon>
        <taxon>Poales</taxon>
        <taxon>Poaceae</taxon>
        <taxon>PACMAD clade</taxon>
        <taxon>Panicoideae</taxon>
        <taxon>Andropogonodae</taxon>
        <taxon>Andropogoneae</taxon>
        <taxon>Tripsacinae</taxon>
        <taxon>Zea</taxon>
    </lineage>
</organism>
<dbReference type="PANTHER" id="PTHR34122:SF1">
    <property type="entry name" value="EXPRESSED PROTEIN"/>
    <property type="match status" value="1"/>
</dbReference>
<accession>A0A8J8Y3U8</accession>
<dbReference type="AlphaFoldDB" id="A0A8J8Y3U8"/>
<evidence type="ECO:0000313" key="5">
    <source>
        <dbReference type="EMBL" id="PWZ25407.1"/>
    </source>
</evidence>
<feature type="compositionally biased region" description="Low complexity" evidence="3">
    <location>
        <begin position="17"/>
        <end position="31"/>
    </location>
</feature>
<evidence type="ECO:0000256" key="1">
    <source>
        <dbReference type="ARBA" id="ARBA00023242"/>
    </source>
</evidence>
<evidence type="ECO:0000256" key="2">
    <source>
        <dbReference type="PROSITE-ProRule" id="PRU01002"/>
    </source>
</evidence>
<feature type="compositionally biased region" description="Pro residues" evidence="3">
    <location>
        <begin position="258"/>
        <end position="268"/>
    </location>
</feature>
<evidence type="ECO:0000259" key="4">
    <source>
        <dbReference type="PROSITE" id="PS51667"/>
    </source>
</evidence>
<evidence type="ECO:0000256" key="3">
    <source>
        <dbReference type="SAM" id="MobiDB-lite"/>
    </source>
</evidence>
<reference evidence="5" key="1">
    <citation type="journal article" date="2018" name="Nat. Genet.">
        <title>Extensive intraspecific gene order and gene structural variations between Mo17 and other maize genomes.</title>
        <authorList>
            <person name="Sun S."/>
            <person name="Zhou Y."/>
            <person name="Chen J."/>
            <person name="Shi J."/>
            <person name="Zhao H."/>
            <person name="Zhao H."/>
            <person name="Song W."/>
            <person name="Zhang M."/>
            <person name="Cui Y."/>
            <person name="Dong X."/>
            <person name="Liu H."/>
            <person name="Ma X."/>
            <person name="Jiao Y."/>
            <person name="Wang B."/>
            <person name="Wei X."/>
            <person name="Stein J.C."/>
            <person name="Glaubitz J.C."/>
            <person name="Lu F."/>
            <person name="Yu G."/>
            <person name="Liang C."/>
            <person name="Fengler K."/>
            <person name="Li B."/>
            <person name="Rafalski A."/>
            <person name="Schnable P.S."/>
            <person name="Ware D.H."/>
            <person name="Buckler E.S."/>
            <person name="Lai J."/>
        </authorList>
    </citation>
    <scope>NUCLEOTIDE SEQUENCE [LARGE SCALE GENOMIC DNA]</scope>
    <source>
        <tissue evidence="5">Seedling</tissue>
    </source>
</reference>
<feature type="region of interest" description="Disordered" evidence="3">
    <location>
        <begin position="155"/>
        <end position="198"/>
    </location>
</feature>
<dbReference type="OMA" id="HECEFHV"/>
<comment type="caution">
    <text evidence="2">Lacks conserved residue(s) required for the propagation of feature annotation.</text>
</comment>
<dbReference type="EMBL" id="NCVQ01000005">
    <property type="protein sequence ID" value="PWZ25407.1"/>
    <property type="molecule type" value="Genomic_DNA"/>
</dbReference>
<name>A0A8J8Y3U8_MAIZE</name>
<dbReference type="PROSITE" id="PS51667">
    <property type="entry name" value="WRC"/>
    <property type="match status" value="1"/>
</dbReference>
<dbReference type="KEGG" id="zma:100277530"/>
<dbReference type="PANTHER" id="PTHR34122">
    <property type="entry name" value="EXPRESSED PROTEIN-RELATED"/>
    <property type="match status" value="1"/>
</dbReference>
<feature type="region of interest" description="Disordered" evidence="3">
    <location>
        <begin position="222"/>
        <end position="268"/>
    </location>
</feature>
<proteinExistence type="predicted"/>
<dbReference type="Proteomes" id="UP000251960">
    <property type="component" value="Chromosome 4"/>
</dbReference>
<dbReference type="OrthoDB" id="686202at2759"/>
<comment type="caution">
    <text evidence="5">The sequence shown here is derived from an EMBL/GenBank/DDBJ whole genome shotgun (WGS) entry which is preliminary data.</text>
</comment>
<protein>
    <recommendedName>
        <fullName evidence="4">WRC domain-containing protein</fullName>
    </recommendedName>
</protein>
<dbReference type="Pfam" id="PF08879">
    <property type="entry name" value="WRC"/>
    <property type="match status" value="1"/>
</dbReference>
<keyword evidence="1" id="KW-0539">Nucleus</keyword>
<dbReference type="HOGENOM" id="CLU_088381_0_0_1"/>
<gene>
    <name evidence="5" type="ORF">Zm00014a_008551</name>
</gene>
<dbReference type="InterPro" id="IPR014977">
    <property type="entry name" value="WRC_dom"/>
</dbReference>
<feature type="domain" description="WRC" evidence="4">
    <location>
        <begin position="187"/>
        <end position="231"/>
    </location>
</feature>
<feature type="compositionally biased region" description="Low complexity" evidence="3">
    <location>
        <begin position="73"/>
        <end position="84"/>
    </location>
</feature>